<feature type="chain" id="PRO_5008268431" evidence="1">
    <location>
        <begin position="17"/>
        <end position="56"/>
    </location>
</feature>
<evidence type="ECO:0000313" key="3">
    <source>
        <dbReference type="Proteomes" id="UP000070700"/>
    </source>
</evidence>
<dbReference type="Proteomes" id="UP000070700">
    <property type="component" value="Unassembled WGS sequence"/>
</dbReference>
<dbReference type="KEGG" id="psco:LY89DRAFT_729070"/>
<dbReference type="RefSeq" id="XP_018075906.1">
    <property type="nucleotide sequence ID" value="XM_018219339.1"/>
</dbReference>
<evidence type="ECO:0000313" key="2">
    <source>
        <dbReference type="EMBL" id="KUJ21551.1"/>
    </source>
</evidence>
<sequence length="56" mass="5754">MLLTRMFALSLTGALAALACQTRDDCSGDQILVLAPRGVTGARNQIVNAAIGASHV</sequence>
<evidence type="ECO:0000256" key="1">
    <source>
        <dbReference type="SAM" id="SignalP"/>
    </source>
</evidence>
<dbReference type="EMBL" id="KQ947407">
    <property type="protein sequence ID" value="KUJ21551.1"/>
    <property type="molecule type" value="Genomic_DNA"/>
</dbReference>
<keyword evidence="3" id="KW-1185">Reference proteome</keyword>
<dbReference type="PROSITE" id="PS51257">
    <property type="entry name" value="PROKAR_LIPOPROTEIN"/>
    <property type="match status" value="1"/>
</dbReference>
<organism evidence="2 3">
    <name type="scientific">Mollisia scopiformis</name>
    <name type="common">Conifer needle endophyte fungus</name>
    <name type="synonym">Phialocephala scopiformis</name>
    <dbReference type="NCBI Taxonomy" id="149040"/>
    <lineage>
        <taxon>Eukaryota</taxon>
        <taxon>Fungi</taxon>
        <taxon>Dikarya</taxon>
        <taxon>Ascomycota</taxon>
        <taxon>Pezizomycotina</taxon>
        <taxon>Leotiomycetes</taxon>
        <taxon>Helotiales</taxon>
        <taxon>Mollisiaceae</taxon>
        <taxon>Mollisia</taxon>
    </lineage>
</organism>
<proteinExistence type="predicted"/>
<dbReference type="AlphaFoldDB" id="A0A194XN42"/>
<accession>A0A194XN42</accession>
<reference evidence="2 3" key="1">
    <citation type="submission" date="2015-10" db="EMBL/GenBank/DDBJ databases">
        <title>Full genome of DAOMC 229536 Phialocephala scopiformis, a fungal endophyte of spruce producing the potent anti-insectan compound rugulosin.</title>
        <authorList>
            <consortium name="DOE Joint Genome Institute"/>
            <person name="Walker A.K."/>
            <person name="Frasz S.L."/>
            <person name="Seifert K.A."/>
            <person name="Miller J.D."/>
            <person name="Mondo S.J."/>
            <person name="Labutti K."/>
            <person name="Lipzen A."/>
            <person name="Dockter R."/>
            <person name="Kennedy M."/>
            <person name="Grigoriev I.V."/>
            <person name="Spatafora J.W."/>
        </authorList>
    </citation>
    <scope>NUCLEOTIDE SEQUENCE [LARGE SCALE GENOMIC DNA]</scope>
    <source>
        <strain evidence="2 3">CBS 120377</strain>
    </source>
</reference>
<dbReference type="InParanoid" id="A0A194XN42"/>
<feature type="signal peptide" evidence="1">
    <location>
        <begin position="1"/>
        <end position="16"/>
    </location>
</feature>
<name>A0A194XN42_MOLSC</name>
<gene>
    <name evidence="2" type="ORF">LY89DRAFT_729070</name>
</gene>
<protein>
    <submittedName>
        <fullName evidence="2">Uncharacterized protein</fullName>
    </submittedName>
</protein>
<dbReference type="GeneID" id="28829065"/>
<keyword evidence="1" id="KW-0732">Signal</keyword>